<dbReference type="AlphaFoldDB" id="A0A8T3D4Q2"/>
<proteinExistence type="predicted"/>
<gene>
    <name evidence="1" type="ORF">AGOR_G00156280</name>
</gene>
<dbReference type="Proteomes" id="UP000829720">
    <property type="component" value="Unassembled WGS sequence"/>
</dbReference>
<comment type="caution">
    <text evidence="1">The sequence shown here is derived from an EMBL/GenBank/DDBJ whole genome shotgun (WGS) entry which is preliminary data.</text>
</comment>
<organism evidence="1 2">
    <name type="scientific">Albula goreensis</name>
    <dbReference type="NCBI Taxonomy" id="1534307"/>
    <lineage>
        <taxon>Eukaryota</taxon>
        <taxon>Metazoa</taxon>
        <taxon>Chordata</taxon>
        <taxon>Craniata</taxon>
        <taxon>Vertebrata</taxon>
        <taxon>Euteleostomi</taxon>
        <taxon>Actinopterygii</taxon>
        <taxon>Neopterygii</taxon>
        <taxon>Teleostei</taxon>
        <taxon>Albuliformes</taxon>
        <taxon>Albulidae</taxon>
        <taxon>Albula</taxon>
    </lineage>
</organism>
<reference evidence="1" key="1">
    <citation type="submission" date="2021-01" db="EMBL/GenBank/DDBJ databases">
        <authorList>
            <person name="Zahm M."/>
            <person name="Roques C."/>
            <person name="Cabau C."/>
            <person name="Klopp C."/>
            <person name="Donnadieu C."/>
            <person name="Jouanno E."/>
            <person name="Lampietro C."/>
            <person name="Louis A."/>
            <person name="Herpin A."/>
            <person name="Echchiki A."/>
            <person name="Berthelot C."/>
            <person name="Parey E."/>
            <person name="Roest-Crollius H."/>
            <person name="Braasch I."/>
            <person name="Postlethwait J."/>
            <person name="Bobe J."/>
            <person name="Montfort J."/>
            <person name="Bouchez O."/>
            <person name="Begum T."/>
            <person name="Mejri S."/>
            <person name="Adams A."/>
            <person name="Chen W.-J."/>
            <person name="Guiguen Y."/>
        </authorList>
    </citation>
    <scope>NUCLEOTIDE SEQUENCE</scope>
    <source>
        <tissue evidence="1">Blood</tissue>
    </source>
</reference>
<evidence type="ECO:0000313" key="2">
    <source>
        <dbReference type="Proteomes" id="UP000829720"/>
    </source>
</evidence>
<sequence>MESWERLGGFERCHMAQTKQRHVAIQYHHSCGGHRACCFPRPVRRSAGPKIVVSDSDCFMMGCLKFEVGGACFGEGGGFGLGEGRLCFFKERMVNVPHMVLLAEQEWDLAAIERPSQCLGAMWRPGA</sequence>
<dbReference type="EMBL" id="JAERUA010000014">
    <property type="protein sequence ID" value="KAI1890694.1"/>
    <property type="molecule type" value="Genomic_DNA"/>
</dbReference>
<protein>
    <submittedName>
        <fullName evidence="1">Uncharacterized protein</fullName>
    </submittedName>
</protein>
<name>A0A8T3D4Q2_9TELE</name>
<keyword evidence="2" id="KW-1185">Reference proteome</keyword>
<evidence type="ECO:0000313" key="1">
    <source>
        <dbReference type="EMBL" id="KAI1890694.1"/>
    </source>
</evidence>
<accession>A0A8T3D4Q2</accession>